<dbReference type="OrthoDB" id="9785673at2"/>
<dbReference type="CDD" id="cd18109">
    <property type="entry name" value="SpoU-like_RNA-MTase"/>
    <property type="match status" value="1"/>
</dbReference>
<accession>A0A369QLN8</accession>
<dbReference type="GO" id="GO:0003723">
    <property type="term" value="F:RNA binding"/>
    <property type="evidence" value="ECO:0007669"/>
    <property type="project" value="InterPro"/>
</dbReference>
<organism evidence="6 7">
    <name type="scientific">Adhaeribacter pallidiroseus</name>
    <dbReference type="NCBI Taxonomy" id="2072847"/>
    <lineage>
        <taxon>Bacteria</taxon>
        <taxon>Pseudomonadati</taxon>
        <taxon>Bacteroidota</taxon>
        <taxon>Cytophagia</taxon>
        <taxon>Cytophagales</taxon>
        <taxon>Hymenobacteraceae</taxon>
        <taxon>Adhaeribacter</taxon>
    </lineage>
</organism>
<evidence type="ECO:0000259" key="5">
    <source>
        <dbReference type="Pfam" id="PF22435"/>
    </source>
</evidence>
<comment type="similarity">
    <text evidence="1">Belongs to the class IV-like SAM-binding methyltransferase superfamily. RNA methyltransferase TrmH family.</text>
</comment>
<gene>
    <name evidence="6" type="ORF">AHMF7616_01769</name>
</gene>
<keyword evidence="2 6" id="KW-0489">Methyltransferase</keyword>
<dbReference type="RefSeq" id="WP_115372513.1">
    <property type="nucleotide sequence ID" value="NZ_QASA01000001.1"/>
</dbReference>
<dbReference type="PANTHER" id="PTHR43191">
    <property type="entry name" value="RRNA METHYLTRANSFERASE 3"/>
    <property type="match status" value="1"/>
</dbReference>
<dbReference type="Gene3D" id="3.30.1330.30">
    <property type="match status" value="1"/>
</dbReference>
<evidence type="ECO:0000256" key="2">
    <source>
        <dbReference type="ARBA" id="ARBA00022603"/>
    </source>
</evidence>
<dbReference type="Pfam" id="PF22435">
    <property type="entry name" value="MRM3-like_sub_bind"/>
    <property type="match status" value="1"/>
</dbReference>
<dbReference type="InterPro" id="IPR051259">
    <property type="entry name" value="rRNA_Methyltransferase"/>
</dbReference>
<protein>
    <submittedName>
        <fullName evidence="6">rRNA methyltransferase 3, mitochondrial</fullName>
    </submittedName>
</protein>
<name>A0A369QLN8_9BACT</name>
<dbReference type="Gene3D" id="3.40.1280.10">
    <property type="match status" value="1"/>
</dbReference>
<dbReference type="GO" id="GO:0006396">
    <property type="term" value="P:RNA processing"/>
    <property type="evidence" value="ECO:0007669"/>
    <property type="project" value="InterPro"/>
</dbReference>
<evidence type="ECO:0000256" key="3">
    <source>
        <dbReference type="ARBA" id="ARBA00022679"/>
    </source>
</evidence>
<dbReference type="InterPro" id="IPR029026">
    <property type="entry name" value="tRNA_m1G_MTases_N"/>
</dbReference>
<evidence type="ECO:0000256" key="1">
    <source>
        <dbReference type="ARBA" id="ARBA00007228"/>
    </source>
</evidence>
<keyword evidence="3 6" id="KW-0808">Transferase</keyword>
<feature type="domain" description="tRNA/rRNA methyltransferase SpoU type" evidence="4">
    <location>
        <begin position="105"/>
        <end position="241"/>
    </location>
</feature>
<dbReference type="SUPFAM" id="SSF55315">
    <property type="entry name" value="L30e-like"/>
    <property type="match status" value="1"/>
</dbReference>
<keyword evidence="7" id="KW-1185">Reference proteome</keyword>
<dbReference type="SUPFAM" id="SSF75217">
    <property type="entry name" value="alpha/beta knot"/>
    <property type="match status" value="1"/>
</dbReference>
<dbReference type="GO" id="GO:0032259">
    <property type="term" value="P:methylation"/>
    <property type="evidence" value="ECO:0007669"/>
    <property type="project" value="UniProtKB-KW"/>
</dbReference>
<dbReference type="PANTHER" id="PTHR43191:SF2">
    <property type="entry name" value="RRNA METHYLTRANSFERASE 3, MITOCHONDRIAL"/>
    <property type="match status" value="1"/>
</dbReference>
<reference evidence="6 7" key="1">
    <citation type="submission" date="2018-04" db="EMBL/GenBank/DDBJ databases">
        <title>Adhaeribacter sp. HMF7616 genome sequencing and assembly.</title>
        <authorList>
            <person name="Kang H."/>
            <person name="Kang J."/>
            <person name="Cha I."/>
            <person name="Kim H."/>
            <person name="Joh K."/>
        </authorList>
    </citation>
    <scope>NUCLEOTIDE SEQUENCE [LARGE SCALE GENOMIC DNA]</scope>
    <source>
        <strain evidence="6 7">HMF7616</strain>
    </source>
</reference>
<proteinExistence type="inferred from homology"/>
<dbReference type="InterPro" id="IPR029064">
    <property type="entry name" value="Ribosomal_eL30-like_sf"/>
</dbReference>
<feature type="domain" description="MRM3-like substrate binding" evidence="5">
    <location>
        <begin position="7"/>
        <end position="65"/>
    </location>
</feature>
<dbReference type="AlphaFoldDB" id="A0A369QLN8"/>
<sequence>MLSKAVLKYINSLQIKKYRHLHQAFLVEGAKSVKELLQSDFSIEKLFVTEEFLRKSTEINFNNGTYELIDEKDLVKAGTLITNNAALAIVRMKPLDFFNPEKALFTLVLDDIRDPGNLGTIIRLADWYGLRTIFCSESCADFYNPKVIAATMGSFTRVQVVYVDLPEFLKNAPSNIPVFGASLHGQNIHQLTLEPVGMLVMGNEAHGIRPEVEKHVQELIQIPRFGGAESLNVANATGIILDNFFRNK</sequence>
<dbReference type="InterPro" id="IPR053888">
    <property type="entry name" value="MRM3-like_sub_bind"/>
</dbReference>
<evidence type="ECO:0000313" key="7">
    <source>
        <dbReference type="Proteomes" id="UP000253919"/>
    </source>
</evidence>
<dbReference type="InterPro" id="IPR029028">
    <property type="entry name" value="Alpha/beta_knot_MTases"/>
</dbReference>
<evidence type="ECO:0000259" key="4">
    <source>
        <dbReference type="Pfam" id="PF00588"/>
    </source>
</evidence>
<dbReference type="Proteomes" id="UP000253919">
    <property type="component" value="Unassembled WGS sequence"/>
</dbReference>
<evidence type="ECO:0000313" key="6">
    <source>
        <dbReference type="EMBL" id="RDC63168.1"/>
    </source>
</evidence>
<dbReference type="EMBL" id="QASA01000001">
    <property type="protein sequence ID" value="RDC63168.1"/>
    <property type="molecule type" value="Genomic_DNA"/>
</dbReference>
<dbReference type="InterPro" id="IPR001537">
    <property type="entry name" value="SpoU_MeTrfase"/>
</dbReference>
<dbReference type="Pfam" id="PF00588">
    <property type="entry name" value="SpoU_methylase"/>
    <property type="match status" value="1"/>
</dbReference>
<dbReference type="GO" id="GO:0008173">
    <property type="term" value="F:RNA methyltransferase activity"/>
    <property type="evidence" value="ECO:0007669"/>
    <property type="project" value="InterPro"/>
</dbReference>
<comment type="caution">
    <text evidence="6">The sequence shown here is derived from an EMBL/GenBank/DDBJ whole genome shotgun (WGS) entry which is preliminary data.</text>
</comment>